<dbReference type="PROSITE" id="PS50026">
    <property type="entry name" value="EGF_3"/>
    <property type="match status" value="2"/>
</dbReference>
<name>A0ABD2KES9_9BILA</name>
<dbReference type="EMBL" id="JBICBT010000781">
    <property type="protein sequence ID" value="KAL3101437.1"/>
    <property type="molecule type" value="Genomic_DNA"/>
</dbReference>
<evidence type="ECO:0000256" key="1">
    <source>
        <dbReference type="ARBA" id="ARBA00023157"/>
    </source>
</evidence>
<dbReference type="InterPro" id="IPR013320">
    <property type="entry name" value="ConA-like_dom_sf"/>
</dbReference>
<evidence type="ECO:0000259" key="4">
    <source>
        <dbReference type="PROSITE" id="PS50026"/>
    </source>
</evidence>
<evidence type="ECO:0000259" key="3">
    <source>
        <dbReference type="PROSITE" id="PS50025"/>
    </source>
</evidence>
<feature type="domain" description="Laminin G" evidence="3">
    <location>
        <begin position="4"/>
        <end position="197"/>
    </location>
</feature>
<feature type="domain" description="Laminin G" evidence="3">
    <location>
        <begin position="286"/>
        <end position="480"/>
    </location>
</feature>
<evidence type="ECO:0008006" key="7">
    <source>
        <dbReference type="Google" id="ProtNLM"/>
    </source>
</evidence>
<feature type="domain" description="EGF-like" evidence="4">
    <location>
        <begin position="719"/>
        <end position="755"/>
    </location>
</feature>
<dbReference type="Gene3D" id="2.10.25.10">
    <property type="entry name" value="Laminin"/>
    <property type="match status" value="2"/>
</dbReference>
<accession>A0ABD2KES9</accession>
<keyword evidence="6" id="KW-1185">Reference proteome</keyword>
<evidence type="ECO:0000313" key="6">
    <source>
        <dbReference type="Proteomes" id="UP001620626"/>
    </source>
</evidence>
<sequence>MCRALILSGSPDSFARYPKWAQTFENELSFEFKTRMSNALLLYTDDGTVQQNFFTISLLDGHIQVEFRLGEQQFEMPERRPVIQIGFVNAARVDDGKWHRFSFFQAWENVRVQLDEEKAFRVLSQRTFALGNIRTNSDVFVGGIPKEIEKLSSPLRRHSQHFAGAIRSLVYRLFPQGVSNPQLMDSMGTRKTDEDYCQPTFTSLALSGSAAVAAASRMAKLAQIATTTDTAPGVYCQNDGRCYSANNGARCDCTDSDYEGRRCEIKKPSTEVSFFGNEWLGYDLRKEPSTVDEIATVSLDGDEEDEPQAVWSLRQMFNITFRTNYSNALLLLAGDGRSHVELFVEKGVILARSQLAGSEKRMIRVQDRALRRVHFDDNLWHTVTLIRELSTMRLIVDDFFDQQVRQFSTELRLGNAFLFLGGAPSGLAAQLVPDNLYPFRGCIKKAFFQSGPVKLNLIALADQGYGQSHVQTFGDLSYSCSPNAQVPEVFAFNSGKNFTKLPAWKSPSRGTLAFQFRTLLPEGLLLYHGQTNCPNFTIWHIRLQASAKALNDGHWHSVVMERSGRRGFLTVDALRTDFSCPGRSANLNIDEPIYVGAVPWENGFFARKNVPEAVTVIQLTIDGHGDVGAPTTVHQYPSTVWTIGLHVGFVGCLKNIRVNGINAQIAHAFRAATQHLSSAEIRDVHGRDETATAPLSAGCPFSFAVDYCSFGASPRGSSGGGGTAAPCRNGGICSNAHNAHRCDCSNTAFEGPNCTYKPRPVQFPLGFFGAVSARPLSTAGGGWQSEAEDILVKFRLPPASTKMTGGTGSGLMRLTKFCRDTYRNTTNAN</sequence>
<dbReference type="GO" id="GO:0016020">
    <property type="term" value="C:membrane"/>
    <property type="evidence" value="ECO:0007669"/>
    <property type="project" value="UniProtKB-SubCell"/>
</dbReference>
<evidence type="ECO:0000256" key="2">
    <source>
        <dbReference type="PROSITE-ProRule" id="PRU00076"/>
    </source>
</evidence>
<organism evidence="5 6">
    <name type="scientific">Heterodera trifolii</name>
    <dbReference type="NCBI Taxonomy" id="157864"/>
    <lineage>
        <taxon>Eukaryota</taxon>
        <taxon>Metazoa</taxon>
        <taxon>Ecdysozoa</taxon>
        <taxon>Nematoda</taxon>
        <taxon>Chromadorea</taxon>
        <taxon>Rhabditida</taxon>
        <taxon>Tylenchina</taxon>
        <taxon>Tylenchomorpha</taxon>
        <taxon>Tylenchoidea</taxon>
        <taxon>Heteroderidae</taxon>
        <taxon>Heteroderinae</taxon>
        <taxon>Heterodera</taxon>
    </lineage>
</organism>
<dbReference type="Gene3D" id="2.60.120.200">
    <property type="match status" value="3"/>
</dbReference>
<dbReference type="PROSITE" id="PS50025">
    <property type="entry name" value="LAM_G_DOMAIN"/>
    <property type="match status" value="3"/>
</dbReference>
<comment type="caution">
    <text evidence="5">The sequence shown here is derived from an EMBL/GenBank/DDBJ whole genome shotgun (WGS) entry which is preliminary data.</text>
</comment>
<gene>
    <name evidence="5" type="ORF">niasHT_025419</name>
</gene>
<dbReference type="InterPro" id="IPR001881">
    <property type="entry name" value="EGF-like_Ca-bd_dom"/>
</dbReference>
<dbReference type="InterPro" id="IPR000742">
    <property type="entry name" value="EGF"/>
</dbReference>
<dbReference type="Proteomes" id="UP001620626">
    <property type="component" value="Unassembled WGS sequence"/>
</dbReference>
<reference evidence="5 6" key="1">
    <citation type="submission" date="2024-10" db="EMBL/GenBank/DDBJ databases">
        <authorList>
            <person name="Kim D."/>
        </authorList>
    </citation>
    <scope>NUCLEOTIDE SEQUENCE [LARGE SCALE GENOMIC DNA]</scope>
    <source>
        <strain evidence="5">BH-2024</strain>
    </source>
</reference>
<feature type="domain" description="Laminin G" evidence="3">
    <location>
        <begin position="488"/>
        <end position="699"/>
    </location>
</feature>
<dbReference type="InterPro" id="IPR050372">
    <property type="entry name" value="Neurexin-related_CASP"/>
</dbReference>
<dbReference type="PANTHER" id="PTHR15036">
    <property type="entry name" value="PIKACHURIN-LIKE PROTEIN"/>
    <property type="match status" value="1"/>
</dbReference>
<protein>
    <recommendedName>
        <fullName evidence="7">Neurexin-1</fullName>
    </recommendedName>
</protein>
<dbReference type="CDD" id="cd00110">
    <property type="entry name" value="LamG"/>
    <property type="match status" value="3"/>
</dbReference>
<dbReference type="SMART" id="SM00282">
    <property type="entry name" value="LamG"/>
    <property type="match status" value="3"/>
</dbReference>
<comment type="caution">
    <text evidence="2">Lacks conserved residue(s) required for the propagation of feature annotation.</text>
</comment>
<keyword evidence="1" id="KW-1015">Disulfide bond</keyword>
<dbReference type="SMART" id="SM00179">
    <property type="entry name" value="EGF_CA"/>
    <property type="match status" value="2"/>
</dbReference>
<dbReference type="Pfam" id="PF02210">
    <property type="entry name" value="Laminin_G_2"/>
    <property type="match status" value="3"/>
</dbReference>
<feature type="domain" description="EGF-like" evidence="4">
    <location>
        <begin position="227"/>
        <end position="264"/>
    </location>
</feature>
<dbReference type="AlphaFoldDB" id="A0ABD2KES9"/>
<dbReference type="CDD" id="cd00054">
    <property type="entry name" value="EGF_CA"/>
    <property type="match status" value="2"/>
</dbReference>
<dbReference type="SUPFAM" id="SSF49899">
    <property type="entry name" value="Concanavalin A-like lectins/glucanases"/>
    <property type="match status" value="3"/>
</dbReference>
<dbReference type="PANTHER" id="PTHR15036:SF89">
    <property type="entry name" value="NEUREXIN 1, ISOFORM F"/>
    <property type="match status" value="1"/>
</dbReference>
<evidence type="ECO:0000313" key="5">
    <source>
        <dbReference type="EMBL" id="KAL3101437.1"/>
    </source>
</evidence>
<proteinExistence type="predicted"/>
<keyword evidence="2" id="KW-0245">EGF-like domain</keyword>
<dbReference type="InterPro" id="IPR001791">
    <property type="entry name" value="Laminin_G"/>
</dbReference>